<name>A0A1I7YVB3_9BILA</name>
<feature type="compositionally biased region" description="Low complexity" evidence="1">
    <location>
        <begin position="175"/>
        <end position="185"/>
    </location>
</feature>
<reference evidence="3" key="1">
    <citation type="submission" date="2016-11" db="UniProtKB">
        <authorList>
            <consortium name="WormBaseParasite"/>
        </authorList>
    </citation>
    <scope>IDENTIFICATION</scope>
</reference>
<keyword evidence="2" id="KW-1185">Reference proteome</keyword>
<evidence type="ECO:0000313" key="3">
    <source>
        <dbReference type="WBParaSite" id="L893_g20112.t2"/>
    </source>
</evidence>
<dbReference type="AlphaFoldDB" id="A0A1I7YVB3"/>
<dbReference type="WBParaSite" id="L893_g20112.t2">
    <property type="protein sequence ID" value="L893_g20112.t2"/>
    <property type="gene ID" value="L893_g20112"/>
</dbReference>
<evidence type="ECO:0000313" key="2">
    <source>
        <dbReference type="Proteomes" id="UP000095287"/>
    </source>
</evidence>
<organism evidence="2 3">
    <name type="scientific">Steinernema glaseri</name>
    <dbReference type="NCBI Taxonomy" id="37863"/>
    <lineage>
        <taxon>Eukaryota</taxon>
        <taxon>Metazoa</taxon>
        <taxon>Ecdysozoa</taxon>
        <taxon>Nematoda</taxon>
        <taxon>Chromadorea</taxon>
        <taxon>Rhabditida</taxon>
        <taxon>Tylenchina</taxon>
        <taxon>Panagrolaimomorpha</taxon>
        <taxon>Strongyloidoidea</taxon>
        <taxon>Steinernematidae</taxon>
        <taxon>Steinernema</taxon>
    </lineage>
</organism>
<sequence>MKQLLFYHRCRDNKNENGVYWSRSAALSRRIVEELLRQNDASFTVFARLSDVVVALTKERRKVTAIMSPKDCAPPPSRGPNRQFINRWSFRDSRCSRDRVTPSESTLRVHSWMAGETKAPRLDEEPSLFICCRSGHWGPILEMARAIRRCISQLRRLPDARRSRLQRDRRRPRRAAQIFQQPPNS</sequence>
<protein>
    <submittedName>
        <fullName evidence="3">Uncharacterized protein</fullName>
    </submittedName>
</protein>
<accession>A0A1I7YVB3</accession>
<evidence type="ECO:0000256" key="1">
    <source>
        <dbReference type="SAM" id="MobiDB-lite"/>
    </source>
</evidence>
<feature type="region of interest" description="Disordered" evidence="1">
    <location>
        <begin position="161"/>
        <end position="185"/>
    </location>
</feature>
<dbReference type="Proteomes" id="UP000095287">
    <property type="component" value="Unplaced"/>
</dbReference>
<proteinExistence type="predicted"/>